<accession>A0AA88KH31</accession>
<dbReference type="Gene3D" id="2.60.120.620">
    <property type="entry name" value="q2cbj1_9rhob like domain"/>
    <property type="match status" value="1"/>
</dbReference>
<evidence type="ECO:0000313" key="2">
    <source>
        <dbReference type="Proteomes" id="UP000816034"/>
    </source>
</evidence>
<evidence type="ECO:0000313" key="1">
    <source>
        <dbReference type="EMBL" id="KAG2379165.1"/>
    </source>
</evidence>
<gene>
    <name evidence="1" type="ORF">C9374_007803</name>
</gene>
<keyword evidence="2" id="KW-1185">Reference proteome</keyword>
<dbReference type="Pfam" id="PF05721">
    <property type="entry name" value="PhyH"/>
    <property type="match status" value="1"/>
</dbReference>
<dbReference type="PANTHER" id="PTHR31630">
    <property type="entry name" value="PHYTANOYL-COA DIOXYGENASE-RELATED-RELATED"/>
    <property type="match status" value="1"/>
</dbReference>
<dbReference type="Proteomes" id="UP000816034">
    <property type="component" value="Unassembled WGS sequence"/>
</dbReference>
<dbReference type="SUPFAM" id="SSF51197">
    <property type="entry name" value="Clavaminate synthase-like"/>
    <property type="match status" value="1"/>
</dbReference>
<protein>
    <recommendedName>
        <fullName evidence="3">Phytanoyl-CoA dioxygenase</fullName>
    </recommendedName>
</protein>
<dbReference type="PANTHER" id="PTHR31630:SF6">
    <property type="entry name" value="PHYTANOYL-COA DIOXYGENASE-RELATED"/>
    <property type="match status" value="1"/>
</dbReference>
<name>A0AA88KH31_NAELO</name>
<dbReference type="GeneID" id="68100257"/>
<evidence type="ECO:0008006" key="3">
    <source>
        <dbReference type="Google" id="ProtNLM"/>
    </source>
</evidence>
<dbReference type="EMBL" id="PYSW02000030">
    <property type="protein sequence ID" value="KAG2379165.1"/>
    <property type="molecule type" value="Genomic_DNA"/>
</dbReference>
<organism evidence="1 2">
    <name type="scientific">Naegleria lovaniensis</name>
    <name type="common">Amoeba</name>
    <dbReference type="NCBI Taxonomy" id="51637"/>
    <lineage>
        <taxon>Eukaryota</taxon>
        <taxon>Discoba</taxon>
        <taxon>Heterolobosea</taxon>
        <taxon>Tetramitia</taxon>
        <taxon>Eutetramitia</taxon>
        <taxon>Vahlkampfiidae</taxon>
        <taxon>Naegleria</taxon>
    </lineage>
</organism>
<sequence>MGILGNGVCWKKQAMENRQNEKIVQCFELLYGMGRDQLWSGFSRYGCMQPTRGIPVPYYNEHSFPKSILETVPSSILSMVGSLKTIDREDLQTRSEWLHWDLNPFASAGLDDYPMEFENEIDMKETLLRNPDYYFILENNANTTVPRMQGILSFTDCREQDGGFVCVPGFHNHIKEYAEKMRHQLEVPTHCTFFQVPKGDSLFEQCQQVPVKAGSLIIFNSLLPHANMPNRSERFRLNQYIKMVPKKGSLDFKLARALIIDTMKDKSFVPSETGNTIFGLDLLYGMND</sequence>
<reference evidence="1 2" key="1">
    <citation type="journal article" date="2018" name="BMC Genomics">
        <title>The genome of Naegleria lovaniensis, the basis for a comparative approach to unravel pathogenicity factors of the human pathogenic amoeba N. fowleri.</title>
        <authorList>
            <person name="Liechti N."/>
            <person name="Schurch N."/>
            <person name="Bruggmann R."/>
            <person name="Wittwer M."/>
        </authorList>
    </citation>
    <scope>NUCLEOTIDE SEQUENCE [LARGE SCALE GENOMIC DNA]</scope>
    <source>
        <strain evidence="1 2">ATCC 30569</strain>
    </source>
</reference>
<comment type="caution">
    <text evidence="1">The sequence shown here is derived from an EMBL/GenBank/DDBJ whole genome shotgun (WGS) entry which is preliminary data.</text>
</comment>
<proteinExistence type="predicted"/>
<dbReference type="AlphaFoldDB" id="A0AA88KH31"/>
<dbReference type="InterPro" id="IPR008775">
    <property type="entry name" value="Phytyl_CoA_dOase-like"/>
</dbReference>
<dbReference type="RefSeq" id="XP_044546427.1">
    <property type="nucleotide sequence ID" value="XM_044697809.1"/>
</dbReference>